<dbReference type="SUPFAM" id="SSF117281">
    <property type="entry name" value="Kelch motif"/>
    <property type="match status" value="1"/>
</dbReference>
<dbReference type="Gene3D" id="2.120.10.80">
    <property type="entry name" value="Kelch-type beta propeller"/>
    <property type="match status" value="1"/>
</dbReference>
<reference evidence="2" key="1">
    <citation type="journal article" date="2019" name="Database">
        <title>The radish genome database (RadishGD): an integrated information resource for radish genomics.</title>
        <authorList>
            <person name="Yu H.J."/>
            <person name="Baek S."/>
            <person name="Lee Y.J."/>
            <person name="Cho A."/>
            <person name="Mun J.H."/>
        </authorList>
    </citation>
    <scope>NUCLEOTIDE SEQUENCE [LARGE SCALE GENOMIC DNA]</scope>
    <source>
        <strain evidence="2">cv. WK10039</strain>
    </source>
</reference>
<dbReference type="InterPro" id="IPR057499">
    <property type="entry name" value="Kelch_FKB95"/>
</dbReference>
<protein>
    <submittedName>
        <fullName evidence="3">F-box/kelch-repeat protein At4g19865-like</fullName>
    </submittedName>
</protein>
<dbReference type="PROSITE" id="PS50181">
    <property type="entry name" value="FBOX"/>
    <property type="match status" value="1"/>
</dbReference>
<reference evidence="3" key="2">
    <citation type="submission" date="2025-08" db="UniProtKB">
        <authorList>
            <consortium name="RefSeq"/>
        </authorList>
    </citation>
    <scope>IDENTIFICATION</scope>
    <source>
        <tissue evidence="3">Leaf</tissue>
    </source>
</reference>
<dbReference type="Pfam" id="PF25210">
    <property type="entry name" value="Kelch_FKB95"/>
    <property type="match status" value="1"/>
</dbReference>
<dbReference type="PANTHER" id="PTHR24414">
    <property type="entry name" value="F-BOX/KELCH-REPEAT PROTEIN SKIP4"/>
    <property type="match status" value="1"/>
</dbReference>
<dbReference type="CDD" id="cd22152">
    <property type="entry name" value="F-box_AtAFR-like"/>
    <property type="match status" value="1"/>
</dbReference>
<dbReference type="Proteomes" id="UP000504610">
    <property type="component" value="Chromosome 8"/>
</dbReference>
<dbReference type="SUPFAM" id="SSF81383">
    <property type="entry name" value="F-box domain"/>
    <property type="match status" value="1"/>
</dbReference>
<dbReference type="PANTHER" id="PTHR24414:SF91">
    <property type="entry name" value="(RAPE) HYPOTHETICAL PROTEIN"/>
    <property type="match status" value="1"/>
</dbReference>
<dbReference type="InterPro" id="IPR050354">
    <property type="entry name" value="F-box/kelch-repeat_ARATH"/>
</dbReference>
<dbReference type="KEGG" id="rsz:108820023"/>
<dbReference type="InterPro" id="IPR015915">
    <property type="entry name" value="Kelch-typ_b-propeller"/>
</dbReference>
<dbReference type="InterPro" id="IPR036047">
    <property type="entry name" value="F-box-like_dom_sf"/>
</dbReference>
<accession>A0A9W3CCB3</accession>
<dbReference type="OrthoDB" id="1056391at2759"/>
<organism evidence="2 3">
    <name type="scientific">Raphanus sativus</name>
    <name type="common">Radish</name>
    <name type="synonym">Raphanus raphanistrum var. sativus</name>
    <dbReference type="NCBI Taxonomy" id="3726"/>
    <lineage>
        <taxon>Eukaryota</taxon>
        <taxon>Viridiplantae</taxon>
        <taxon>Streptophyta</taxon>
        <taxon>Embryophyta</taxon>
        <taxon>Tracheophyta</taxon>
        <taxon>Spermatophyta</taxon>
        <taxon>Magnoliopsida</taxon>
        <taxon>eudicotyledons</taxon>
        <taxon>Gunneridae</taxon>
        <taxon>Pentapetalae</taxon>
        <taxon>rosids</taxon>
        <taxon>malvids</taxon>
        <taxon>Brassicales</taxon>
        <taxon>Brassicaceae</taxon>
        <taxon>Brassiceae</taxon>
        <taxon>Raphanus</taxon>
    </lineage>
</organism>
<gene>
    <name evidence="3" type="primary">LOC108820023</name>
</gene>
<evidence type="ECO:0000313" key="2">
    <source>
        <dbReference type="Proteomes" id="UP000504610"/>
    </source>
</evidence>
<dbReference type="Pfam" id="PF00646">
    <property type="entry name" value="F-box"/>
    <property type="match status" value="1"/>
</dbReference>
<dbReference type="GeneID" id="108820023"/>
<dbReference type="AlphaFoldDB" id="A0A9W3CCB3"/>
<evidence type="ECO:0000313" key="3">
    <source>
        <dbReference type="RefSeq" id="XP_056849132.1"/>
    </source>
</evidence>
<evidence type="ECO:0000259" key="1">
    <source>
        <dbReference type="PROSITE" id="PS50181"/>
    </source>
</evidence>
<keyword evidence="2" id="KW-1185">Reference proteome</keyword>
<dbReference type="InterPro" id="IPR001810">
    <property type="entry name" value="F-box_dom"/>
</dbReference>
<name>A0A9W3CCB3_RAPSA</name>
<feature type="domain" description="F-box" evidence="1">
    <location>
        <begin position="45"/>
        <end position="91"/>
    </location>
</feature>
<proteinExistence type="predicted"/>
<dbReference type="RefSeq" id="XP_056849132.1">
    <property type="nucleotide sequence ID" value="XM_056993152.1"/>
</dbReference>
<sequence>MPNSIFSFNLVFTHTEREEVIAAMNLQLEPPEKKSKRKTSQPPSCPSFVLLPDEILLNCLARISRAYYWRLSIISKSFRSLLTSKELYAARSHLGSTEQCLYVCLSDESYQSPQWFTLCVNPNRTLTAGKSLALIPSSDFPSLSKSTLVVGSEIYVIGGPVKTEREANEYKSKWVTFKWACPSSTVRILDCRTHTWRDAPSMIVAQRHAHTYLYDGKIYVMGGCGVLDEPWGEVFDTNTQTWKPLSDPATEIRSCTFHIIKEIKGKIYFWTSDRTYAYDTSQDNWESIAQLEKSTCLMDVCCIPKSACIDGVWYVYSLTRDCQWTKDGVHWKGVKGLESLTKMYDRNGGLSGNTTELVSCGGKLLFMWEGYMKHNPCNRKQIWCAEIWKVIMKVRFGGMLSGLMLCKASP</sequence>